<dbReference type="InterPro" id="IPR007694">
    <property type="entry name" value="DNA_helicase_DnaB-like_C"/>
</dbReference>
<gene>
    <name evidence="15" type="primary">dnaB</name>
    <name evidence="15" type="ORF">EVB00_00400</name>
</gene>
<comment type="caution">
    <text evidence="15">The sequence shown here is derived from an EMBL/GenBank/DDBJ whole genome shotgun (WGS) entry which is preliminary data.</text>
</comment>
<dbReference type="Pfam" id="PF03796">
    <property type="entry name" value="DnaB_C"/>
    <property type="match status" value="1"/>
</dbReference>
<dbReference type="GO" id="GO:0006269">
    <property type="term" value="P:DNA replication, synthesis of primer"/>
    <property type="evidence" value="ECO:0007669"/>
    <property type="project" value="UniProtKB-UniRule"/>
</dbReference>
<dbReference type="Gene3D" id="1.10.860.10">
    <property type="entry name" value="DNAb Helicase, Chain A"/>
    <property type="match status" value="1"/>
</dbReference>
<dbReference type="GO" id="GO:0043139">
    <property type="term" value="F:5'-3' DNA helicase activity"/>
    <property type="evidence" value="ECO:0007669"/>
    <property type="project" value="UniProtKB-EC"/>
</dbReference>
<dbReference type="Gene3D" id="3.40.50.300">
    <property type="entry name" value="P-loop containing nucleotide triphosphate hydrolases"/>
    <property type="match status" value="1"/>
</dbReference>
<evidence type="ECO:0000259" key="14">
    <source>
        <dbReference type="PROSITE" id="PS51199"/>
    </source>
</evidence>
<evidence type="ECO:0000256" key="7">
    <source>
        <dbReference type="ARBA" id="ARBA00022840"/>
    </source>
</evidence>
<dbReference type="EC" id="5.6.2.3" evidence="12 13"/>
<dbReference type="SUPFAM" id="SSF52540">
    <property type="entry name" value="P-loop containing nucleoside triphosphate hydrolases"/>
    <property type="match status" value="1"/>
</dbReference>
<dbReference type="SUPFAM" id="SSF48024">
    <property type="entry name" value="N-terminal domain of DnaB helicase"/>
    <property type="match status" value="1"/>
</dbReference>
<protein>
    <recommendedName>
        <fullName evidence="12 13">Replicative DNA helicase</fullName>
        <ecNumber evidence="12 13">5.6.2.3</ecNumber>
    </recommendedName>
</protein>
<dbReference type="GO" id="GO:0005829">
    <property type="term" value="C:cytosol"/>
    <property type="evidence" value="ECO:0007669"/>
    <property type="project" value="TreeGrafter"/>
</dbReference>
<evidence type="ECO:0000256" key="5">
    <source>
        <dbReference type="ARBA" id="ARBA00022801"/>
    </source>
</evidence>
<dbReference type="NCBIfam" id="TIGR00665">
    <property type="entry name" value="DnaB"/>
    <property type="match status" value="1"/>
</dbReference>
<comment type="similarity">
    <text evidence="1 13">Belongs to the helicase family. DnaB subfamily.</text>
</comment>
<dbReference type="InterPro" id="IPR007692">
    <property type="entry name" value="DNA_helicase_DnaB"/>
</dbReference>
<evidence type="ECO:0000256" key="6">
    <source>
        <dbReference type="ARBA" id="ARBA00022806"/>
    </source>
</evidence>
<reference evidence="15 16" key="1">
    <citation type="submission" date="2019-02" db="EMBL/GenBank/DDBJ databases">
        <title>Prokaryotic population dynamics and viral predation in marine succession experiment using metagenomics: the confinement effect.</title>
        <authorList>
            <person name="Haro-Moreno J.M."/>
            <person name="Rodriguez-Valera F."/>
            <person name="Lopez-Perez M."/>
        </authorList>
    </citation>
    <scope>NUCLEOTIDE SEQUENCE [LARGE SCALE GENOMIC DNA]</scope>
    <source>
        <strain evidence="15">MED-G167</strain>
    </source>
</reference>
<keyword evidence="4 13" id="KW-0547">Nucleotide-binding</keyword>
<dbReference type="FunFam" id="1.10.860.10:FF:000001">
    <property type="entry name" value="Replicative DNA helicase"/>
    <property type="match status" value="1"/>
</dbReference>
<dbReference type="AlphaFoldDB" id="A0A520MCB8"/>
<dbReference type="PANTHER" id="PTHR30153:SF2">
    <property type="entry name" value="REPLICATIVE DNA HELICASE"/>
    <property type="match status" value="1"/>
</dbReference>
<dbReference type="InterPro" id="IPR036185">
    <property type="entry name" value="DNA_heli_DnaB-like_N_sf"/>
</dbReference>
<dbReference type="PROSITE" id="PS51199">
    <property type="entry name" value="SF4_HELICASE"/>
    <property type="match status" value="1"/>
</dbReference>
<keyword evidence="5 13" id="KW-0378">Hydrolase</keyword>
<dbReference type="CDD" id="cd00984">
    <property type="entry name" value="DnaB_C"/>
    <property type="match status" value="1"/>
</dbReference>
<dbReference type="InterPro" id="IPR027417">
    <property type="entry name" value="P-loop_NTPase"/>
</dbReference>
<dbReference type="InterPro" id="IPR003593">
    <property type="entry name" value="AAA+_ATPase"/>
</dbReference>
<organism evidence="15 16">
    <name type="scientific">SAR86 cluster bacterium</name>
    <dbReference type="NCBI Taxonomy" id="2030880"/>
    <lineage>
        <taxon>Bacteria</taxon>
        <taxon>Pseudomonadati</taxon>
        <taxon>Pseudomonadota</taxon>
        <taxon>Gammaproteobacteria</taxon>
        <taxon>SAR86 cluster</taxon>
    </lineage>
</organism>
<feature type="domain" description="SF4 helicase" evidence="14">
    <location>
        <begin position="182"/>
        <end position="451"/>
    </location>
</feature>
<evidence type="ECO:0000256" key="12">
    <source>
        <dbReference type="NCBIfam" id="TIGR00665"/>
    </source>
</evidence>
<evidence type="ECO:0000313" key="15">
    <source>
        <dbReference type="EMBL" id="RZO18839.1"/>
    </source>
</evidence>
<dbReference type="GO" id="GO:0016887">
    <property type="term" value="F:ATP hydrolysis activity"/>
    <property type="evidence" value="ECO:0007669"/>
    <property type="project" value="RHEA"/>
</dbReference>
<dbReference type="GO" id="GO:0005524">
    <property type="term" value="F:ATP binding"/>
    <property type="evidence" value="ECO:0007669"/>
    <property type="project" value="UniProtKB-UniRule"/>
</dbReference>
<dbReference type="FunFam" id="3.40.50.300:FF:000076">
    <property type="entry name" value="Replicative DNA helicase"/>
    <property type="match status" value="1"/>
</dbReference>
<comment type="function">
    <text evidence="10 13">The main replicative DNA helicase, it participates in initiation and elongation during chromosome replication. Travels ahead of the DNA replisome, separating dsDNA into templates for DNA synthesis. A processive ATP-dependent 5'-3' DNA helicase it has DNA-dependent ATPase activity.</text>
</comment>
<keyword evidence="6 13" id="KW-0347">Helicase</keyword>
<evidence type="ECO:0000256" key="11">
    <source>
        <dbReference type="ARBA" id="ARBA00048954"/>
    </source>
</evidence>
<evidence type="ECO:0000256" key="3">
    <source>
        <dbReference type="ARBA" id="ARBA00022705"/>
    </source>
</evidence>
<dbReference type="GO" id="GO:0003677">
    <property type="term" value="F:DNA binding"/>
    <property type="evidence" value="ECO:0007669"/>
    <property type="project" value="UniProtKB-UniRule"/>
</dbReference>
<dbReference type="GO" id="GO:0042802">
    <property type="term" value="F:identical protein binding"/>
    <property type="evidence" value="ECO:0007669"/>
    <property type="project" value="UniProtKB-ARBA"/>
</dbReference>
<evidence type="ECO:0000256" key="2">
    <source>
        <dbReference type="ARBA" id="ARBA00022515"/>
    </source>
</evidence>
<dbReference type="Pfam" id="PF00772">
    <property type="entry name" value="DnaB"/>
    <property type="match status" value="1"/>
</dbReference>
<proteinExistence type="inferred from homology"/>
<dbReference type="InterPro" id="IPR007693">
    <property type="entry name" value="DNA_helicase_DnaB-like_N"/>
</dbReference>
<keyword evidence="2 13" id="KW-0639">Primosome</keyword>
<evidence type="ECO:0000313" key="16">
    <source>
        <dbReference type="Proteomes" id="UP000318359"/>
    </source>
</evidence>
<evidence type="ECO:0000256" key="4">
    <source>
        <dbReference type="ARBA" id="ARBA00022741"/>
    </source>
</evidence>
<evidence type="ECO:0000256" key="1">
    <source>
        <dbReference type="ARBA" id="ARBA00008428"/>
    </source>
</evidence>
<keyword evidence="3 13" id="KW-0235">DNA replication</keyword>
<dbReference type="NCBIfam" id="NF004384">
    <property type="entry name" value="PRK05748.1"/>
    <property type="match status" value="1"/>
</dbReference>
<evidence type="ECO:0000256" key="10">
    <source>
        <dbReference type="ARBA" id="ARBA00044932"/>
    </source>
</evidence>
<evidence type="ECO:0000256" key="13">
    <source>
        <dbReference type="RuleBase" id="RU362085"/>
    </source>
</evidence>
<sequence length="457" mass="51217">MSELTQNISEQAREAERAVLGGLMLETDRFDTITPIINHEDFQGKDHQLIYQSMFELIEENKPLDPLTVSEKLDNKNLLNKIGGKNYLIELATTTPTAANIEAYAEIIKQRSITRQLMKTNSEIAELINNPQGQDGASLLNEAERKIFALNEQASSSDTRLQSMSELIPETMNRLHERSKMGKGNLIGNSTGFKDLDTKLQGVQKGDLVVVAGRPSMGKTAFAMNLAENVLLNDDNEGAVLIFSLEMPGESLTTRLLSGMCKIDQQKVRSGMLADNELKQIFEEGEKLKNKPLYIDDSSLLSPMELLAKSRRLHRSEKNGLSLIVVDYLQLMQVPGSTENRVNQISEISRSLKSLARDLDVPVIALSQLNRGVDSRPNRRPIMSDLRDSGAIEQDADVILFLYRDEVYNEDSDQGNKAEVIIGKQRNGPIGTCYLTFLKEFTRFENFSNDGFYDSFE</sequence>
<dbReference type="SMART" id="SM00382">
    <property type="entry name" value="AAA"/>
    <property type="match status" value="1"/>
</dbReference>
<accession>A0A520MCB8</accession>
<evidence type="ECO:0000256" key="8">
    <source>
        <dbReference type="ARBA" id="ARBA00023125"/>
    </source>
</evidence>
<keyword evidence="9" id="KW-0413">Isomerase</keyword>
<dbReference type="Proteomes" id="UP000318359">
    <property type="component" value="Unassembled WGS sequence"/>
</dbReference>
<dbReference type="GO" id="GO:1990077">
    <property type="term" value="C:primosome complex"/>
    <property type="evidence" value="ECO:0007669"/>
    <property type="project" value="UniProtKB-UniRule"/>
</dbReference>
<name>A0A520MCB8_9GAMM</name>
<dbReference type="InterPro" id="IPR016136">
    <property type="entry name" value="DNA_helicase_N/primase_C"/>
</dbReference>
<comment type="catalytic activity">
    <reaction evidence="11 13">
        <text>ATP + H2O = ADP + phosphate + H(+)</text>
        <dbReference type="Rhea" id="RHEA:13065"/>
        <dbReference type="ChEBI" id="CHEBI:15377"/>
        <dbReference type="ChEBI" id="CHEBI:15378"/>
        <dbReference type="ChEBI" id="CHEBI:30616"/>
        <dbReference type="ChEBI" id="CHEBI:43474"/>
        <dbReference type="ChEBI" id="CHEBI:456216"/>
        <dbReference type="EC" id="5.6.2.3"/>
    </reaction>
</comment>
<dbReference type="EMBL" id="SHBM01000003">
    <property type="protein sequence ID" value="RZO18839.1"/>
    <property type="molecule type" value="Genomic_DNA"/>
</dbReference>
<keyword evidence="7 13" id="KW-0067">ATP-binding</keyword>
<keyword evidence="8 13" id="KW-0238">DNA-binding</keyword>
<dbReference type="PANTHER" id="PTHR30153">
    <property type="entry name" value="REPLICATIVE DNA HELICASE DNAB"/>
    <property type="match status" value="1"/>
</dbReference>
<evidence type="ECO:0000256" key="9">
    <source>
        <dbReference type="ARBA" id="ARBA00023235"/>
    </source>
</evidence>